<dbReference type="PANTHER" id="PTHR46708">
    <property type="entry name" value="TENASCIN"/>
    <property type="match status" value="1"/>
</dbReference>
<keyword evidence="1" id="KW-0677">Repeat</keyword>
<dbReference type="Proteomes" id="UP001139158">
    <property type="component" value="Unassembled WGS sequence"/>
</dbReference>
<evidence type="ECO:0000259" key="6">
    <source>
        <dbReference type="PROSITE" id="PS50853"/>
    </source>
</evidence>
<dbReference type="NCBIfam" id="NF012211">
    <property type="entry name" value="tand_rpt_95"/>
    <property type="match status" value="2"/>
</dbReference>
<keyword evidence="2" id="KW-0326">Glycosidase</keyword>
<keyword evidence="5" id="KW-0472">Membrane</keyword>
<dbReference type="Gene3D" id="2.60.40.3440">
    <property type="match status" value="1"/>
</dbReference>
<dbReference type="PROSITE" id="PS50853">
    <property type="entry name" value="FN3"/>
    <property type="match status" value="3"/>
</dbReference>
<evidence type="ECO:0000256" key="3">
    <source>
        <dbReference type="ARBA" id="ARBA00023326"/>
    </source>
</evidence>
<proteinExistence type="predicted"/>
<dbReference type="Pfam" id="PF00041">
    <property type="entry name" value="fn3"/>
    <property type="match status" value="2"/>
</dbReference>
<gene>
    <name evidence="7" type="ORF">LJ757_05140</name>
</gene>
<keyword evidence="5" id="KW-0812">Transmembrane</keyword>
<dbReference type="InterPro" id="IPR036116">
    <property type="entry name" value="FN3_sf"/>
</dbReference>
<comment type="caution">
    <text evidence="7">The sequence shown here is derived from an EMBL/GenBank/DDBJ whole genome shotgun (WGS) entry which is preliminary data.</text>
</comment>
<organism evidence="7 8">
    <name type="scientific">Arthrobacter caoxuetaonis</name>
    <dbReference type="NCBI Taxonomy" id="2886935"/>
    <lineage>
        <taxon>Bacteria</taxon>
        <taxon>Bacillati</taxon>
        <taxon>Actinomycetota</taxon>
        <taxon>Actinomycetes</taxon>
        <taxon>Micrococcales</taxon>
        <taxon>Micrococcaceae</taxon>
        <taxon>Arthrobacter</taxon>
    </lineage>
</organism>
<feature type="transmembrane region" description="Helical" evidence="5">
    <location>
        <begin position="21"/>
        <end position="41"/>
    </location>
</feature>
<feature type="region of interest" description="Disordered" evidence="4">
    <location>
        <begin position="370"/>
        <end position="410"/>
    </location>
</feature>
<dbReference type="SMART" id="SM00060">
    <property type="entry name" value="FN3"/>
    <property type="match status" value="4"/>
</dbReference>
<dbReference type="GO" id="GO:0016798">
    <property type="term" value="F:hydrolase activity, acting on glycosyl bonds"/>
    <property type="evidence" value="ECO:0007669"/>
    <property type="project" value="UniProtKB-KW"/>
</dbReference>
<dbReference type="RefSeq" id="WP_227894943.1">
    <property type="nucleotide sequence ID" value="NZ_CP099466.1"/>
</dbReference>
<evidence type="ECO:0000256" key="2">
    <source>
        <dbReference type="ARBA" id="ARBA00023295"/>
    </source>
</evidence>
<feature type="compositionally biased region" description="Low complexity" evidence="4">
    <location>
        <begin position="1544"/>
        <end position="1556"/>
    </location>
</feature>
<evidence type="ECO:0000313" key="8">
    <source>
        <dbReference type="Proteomes" id="UP001139158"/>
    </source>
</evidence>
<dbReference type="EMBL" id="JAJFZV010000004">
    <property type="protein sequence ID" value="MCC3297190.1"/>
    <property type="molecule type" value="Genomic_DNA"/>
</dbReference>
<feature type="region of interest" description="Disordered" evidence="4">
    <location>
        <begin position="1540"/>
        <end position="1564"/>
    </location>
</feature>
<feature type="domain" description="Fibronectin type-III" evidence="6">
    <location>
        <begin position="1658"/>
        <end position="1755"/>
    </location>
</feature>
<evidence type="ECO:0000256" key="5">
    <source>
        <dbReference type="SAM" id="Phobius"/>
    </source>
</evidence>
<keyword evidence="8" id="KW-1185">Reference proteome</keyword>
<keyword evidence="3" id="KW-0624">Polysaccharide degradation</keyword>
<evidence type="ECO:0000256" key="4">
    <source>
        <dbReference type="SAM" id="MobiDB-lite"/>
    </source>
</evidence>
<dbReference type="InterPro" id="IPR013783">
    <property type="entry name" value="Ig-like_fold"/>
</dbReference>
<feature type="domain" description="Fibronectin type-III" evidence="6">
    <location>
        <begin position="1472"/>
        <end position="1560"/>
    </location>
</feature>
<dbReference type="Pfam" id="PF17963">
    <property type="entry name" value="Big_9"/>
    <property type="match status" value="9"/>
</dbReference>
<feature type="compositionally biased region" description="Polar residues" evidence="4">
    <location>
        <begin position="489"/>
        <end position="499"/>
    </location>
</feature>
<dbReference type="InterPro" id="IPR003961">
    <property type="entry name" value="FN3_dom"/>
</dbReference>
<evidence type="ECO:0000256" key="1">
    <source>
        <dbReference type="ARBA" id="ARBA00022737"/>
    </source>
</evidence>
<dbReference type="Gene3D" id="2.60.40.10">
    <property type="entry name" value="Immunoglobulins"/>
    <property type="match status" value="3"/>
</dbReference>
<dbReference type="CDD" id="cd00063">
    <property type="entry name" value="FN3"/>
    <property type="match status" value="3"/>
</dbReference>
<dbReference type="SUPFAM" id="SSF49265">
    <property type="entry name" value="Fibronectin type III"/>
    <property type="match status" value="2"/>
</dbReference>
<accession>A0A9X1SAX9</accession>
<keyword evidence="2" id="KW-0378">Hydrolase</keyword>
<dbReference type="InterPro" id="IPR050991">
    <property type="entry name" value="ECM_Regulatory_Proteins"/>
</dbReference>
<feature type="region of interest" description="Disordered" evidence="4">
    <location>
        <begin position="1000"/>
        <end position="1032"/>
    </location>
</feature>
<feature type="domain" description="Fibronectin type-III" evidence="6">
    <location>
        <begin position="1561"/>
        <end position="1653"/>
    </location>
</feature>
<dbReference type="Gene3D" id="2.60.40.2810">
    <property type="match status" value="1"/>
</dbReference>
<feature type="compositionally biased region" description="Polar residues" evidence="4">
    <location>
        <begin position="1868"/>
        <end position="1879"/>
    </location>
</feature>
<reference evidence="7" key="1">
    <citation type="submission" date="2021-10" db="EMBL/GenBank/DDBJ databases">
        <title>Novel species in genus Arthrobacter.</title>
        <authorList>
            <person name="Liu Y."/>
        </authorList>
    </citation>
    <scope>NUCLEOTIDE SEQUENCE</scope>
    <source>
        <strain evidence="7">Zg-Y453</strain>
    </source>
</reference>
<protein>
    <submittedName>
        <fullName evidence="7">Ig-like domain-containing protein</fullName>
    </submittedName>
</protein>
<sequence length="2045" mass="210875">MQFFRGATPAQSRARRRAASIGSAVAATGAVVAGAILYPGFASADVDLNDGGVWVTNQTQGMVGHLNYPARLLDGAYAANSDGFDVTQYEGTVFHANTDQSKVSPVDIANVARGSEVQLPASATITQGGSAIAVTDPAAGAVWLMDSASLPFFSDTEAEPVVQDSPGVAAGVSPDGYAAVAAPREGRLYGYKVAGDGSYGEPQVTESEELRGFGDTQVAAVGEEAVAFDAETGTLVLPGGRTVSLPDTKGARLQDSGPEADFVAIASASALIKQPMDGSEATVTPVAGGGVPAAPVRVDSCVHAAWAGSGTYIRDCDSDADDSVEEIPGIGGSSELVFRVNRSVVVLNDINGGSVWLVLENMQLVDNWGDVIPPKQDSSDDEEESASENPVNTLPDRTGENRPPVASQDRFGVRAGRTTILNVLDNDTDPDGDLLTVRLSGSQPSAGEIQQIYNGAGLQLVVPPGASGTSTFEYEVSDGRGGSAAASATVQVRGSSENTPPEPRRSTKILVEQGQSVSQNILNDWMDPDGDDLVLVAAEPTADGDQVRTRSDGLLTFRDIGKTQGVKDVAITVSDGTETATGTVTFDVRPAGVLPPVTNFDHFTATAGEPVTLYPLQNDLDPAGGQLSLAKADAEDGSELLPDYETGSITFTPADPATYYIEYLVTNGPQSASGLIRVDAAESGRQGAPIAVRDVALLPRGGNVLVDVLGNDTDPTGGVLVVQSVSTGSSSPLDVAVLNHNILQIHDVRGLTGAATISYMVSNGTASASGEVSVLPVDGPGTLLPPSASADTATVRVGDVVNIPVLENDVSPTGDELTLNPVPAQGVDPADGQLFASGNMLRFVAGDTAKTVYAIYEVRDSTGQSDSAQVRINIRPRDDEKNTPPVPRNLEGRAIAGSTVRIPVPLDGLDADGDSVFLSGISEAPRLGAAVPGPHYIDYTASATGAGTDSFTYEVRDRLGLVNTGTVRVGIAPVAEANQKPVAVNDAVTVRPGREVAVPVLQNDSDPDGDPISLDPGGVSSQESGTEARAEDNRVRFTAPAEAGTYNIRYAVRDNRGGTAYGNIAVVSDPNAELLAPLAQDDRVSVAEIRGRTAVDVAVLENDEDPDGVAEDLAVSVDPSRTTAAVTGDRVRVELLEEAQIVPYQVQDMDGGTATAVIWVPGLSAQYPTLRSAEVQEIEATETLELDLAELVEVREGRAPRITETAKVSAIGSSNRDTWVADEDTLSYTADEDYAGLGSITFEVTDGSGPDDPEGLKATLTILVNVIPLPEQNLPPVMSPGSLEAAKGEDAVTLDLAPLASDPNPADAGKLSFALAGPVPQGFEASLSGSVLSVSAGDNAAVGTLGQLAVSVTDGRSDPVPGRVDLAVLASTRPLPVAADDSVDDAVQGKPASVNVLANDDNPFPDTPLEIVEATADGNGTASIQGDSVVVTPDADFVGSMSVQYRIQDKTGQPDRQASAQILLTVQGRPDAPATPVVESTRSRTVVLAWDPPAANGAAITGYTVTGSAGFSQECAATTCTLTGLTNNVEYTFAVTATNANGTSDPSPSSAPARPDTQPAQPAPPVLAFGDKQLDIAWTAPANDGSPIESYDLQISPAPPGGTAQKTVPASVTRTTWTGLANGASYRVRVQARNAAPEPSGFSDYSVPEIPAGLPGVPPAPTTAKANSVGTQSQLAVDWEDSVPNGAAVTKYEVREYQGSTLVRTENAGATSKLTVRVPNSEQNYSYSVRAYNKAGWSEWGPASAPRRAVGVPDAPAAPVLAASRTGAEGRAVTVTFNPLSASARNGARAEEVSYRAAFSDGRSMIVSSGQEITGFGNGASITATLTAVVNSDGSSYDSPASPASGAVQVHGSPGQPSASGSNGGQGSKTAALSWSPPNQNAHDVAQVQISVNGGGGWSGWENVSVSGNRDVGNGYDQTVSIRVRVLNSQGTAGPVAEASARTGSEPPPATWTLTVGNQLNESDRRTCMDPVGSTNYTSDGRCLGNHWAYLGERIDTRCYIVRGGGDRWYRQFSGPNRDADNNGLHIKGIHTSFGNNPPSGMGQC</sequence>
<dbReference type="PANTHER" id="PTHR46708:SF2">
    <property type="entry name" value="FIBRONECTIN TYPE-III DOMAIN-CONTAINING PROTEIN"/>
    <property type="match status" value="1"/>
</dbReference>
<evidence type="ECO:0000313" key="7">
    <source>
        <dbReference type="EMBL" id="MCC3297190.1"/>
    </source>
</evidence>
<name>A0A9X1SAX9_9MICC</name>
<keyword evidence="3" id="KW-0119">Carbohydrate metabolism</keyword>
<feature type="region of interest" description="Disordered" evidence="4">
    <location>
        <begin position="476"/>
        <end position="505"/>
    </location>
</feature>
<keyword evidence="5" id="KW-1133">Transmembrane helix</keyword>
<dbReference type="GO" id="GO:0000272">
    <property type="term" value="P:polysaccharide catabolic process"/>
    <property type="evidence" value="ECO:0007669"/>
    <property type="project" value="UniProtKB-KW"/>
</dbReference>
<feature type="region of interest" description="Disordered" evidence="4">
    <location>
        <begin position="1832"/>
        <end position="1879"/>
    </location>
</feature>